<evidence type="ECO:0000313" key="5">
    <source>
        <dbReference type="Proteomes" id="UP000054279"/>
    </source>
</evidence>
<proteinExistence type="predicted"/>
<accession>A0A0C9UZW7</accession>
<dbReference type="Proteomes" id="UP000054279">
    <property type="component" value="Unassembled WGS sequence"/>
</dbReference>
<gene>
    <name evidence="4" type="ORF">M422DRAFT_783897</name>
</gene>
<sequence length="232" mass="26046">MHPSSFARLPSPLRQLIHVQTRYASTSSSQTDHTKPPFPFPPHRNPTPHEIFHLRRGATPGEIKARYYELVRFHHPDCAAARTLPPATSHSRFQAISDAYAILSGKRQATLSASSPDADIYEEIARRKRAQWRAPAGSDEFGYGPDVWDKKDKEAIDQGMIVIIIGFVLMITIIPISLLSPFGMRYKRHNEAAKNLTEARREAREVAEVRRLALIQHTSSGKDERCGTLDGG</sequence>
<keyword evidence="2" id="KW-0472">Membrane</keyword>
<dbReference type="OrthoDB" id="445556at2759"/>
<name>A0A0C9UZW7_SPHS4</name>
<dbReference type="HOGENOM" id="CLU_091449_0_0_1"/>
<feature type="transmembrane region" description="Helical" evidence="2">
    <location>
        <begin position="159"/>
        <end position="179"/>
    </location>
</feature>
<dbReference type="InterPro" id="IPR036869">
    <property type="entry name" value="J_dom_sf"/>
</dbReference>
<reference evidence="4 5" key="1">
    <citation type="submission" date="2014-06" db="EMBL/GenBank/DDBJ databases">
        <title>Evolutionary Origins and Diversification of the Mycorrhizal Mutualists.</title>
        <authorList>
            <consortium name="DOE Joint Genome Institute"/>
            <consortium name="Mycorrhizal Genomics Consortium"/>
            <person name="Kohler A."/>
            <person name="Kuo A."/>
            <person name="Nagy L.G."/>
            <person name="Floudas D."/>
            <person name="Copeland A."/>
            <person name="Barry K.W."/>
            <person name="Cichocki N."/>
            <person name="Veneault-Fourrey C."/>
            <person name="LaButti K."/>
            <person name="Lindquist E.A."/>
            <person name="Lipzen A."/>
            <person name="Lundell T."/>
            <person name="Morin E."/>
            <person name="Murat C."/>
            <person name="Riley R."/>
            <person name="Ohm R."/>
            <person name="Sun H."/>
            <person name="Tunlid A."/>
            <person name="Henrissat B."/>
            <person name="Grigoriev I.V."/>
            <person name="Hibbett D.S."/>
            <person name="Martin F."/>
        </authorList>
    </citation>
    <scope>NUCLEOTIDE SEQUENCE [LARGE SCALE GENOMIC DNA]</scope>
    <source>
        <strain evidence="4 5">SS14</strain>
    </source>
</reference>
<dbReference type="SMART" id="SM00271">
    <property type="entry name" value="DnaJ"/>
    <property type="match status" value="1"/>
</dbReference>
<dbReference type="Gene3D" id="1.10.287.110">
    <property type="entry name" value="DnaJ domain"/>
    <property type="match status" value="1"/>
</dbReference>
<evidence type="ECO:0000256" key="2">
    <source>
        <dbReference type="SAM" id="Phobius"/>
    </source>
</evidence>
<dbReference type="SUPFAM" id="SSF46565">
    <property type="entry name" value="Chaperone J-domain"/>
    <property type="match status" value="1"/>
</dbReference>
<evidence type="ECO:0000313" key="4">
    <source>
        <dbReference type="EMBL" id="KIJ30720.1"/>
    </source>
</evidence>
<dbReference type="EMBL" id="KN837255">
    <property type="protein sequence ID" value="KIJ30720.1"/>
    <property type="molecule type" value="Genomic_DNA"/>
</dbReference>
<feature type="compositionally biased region" description="Pro residues" evidence="1">
    <location>
        <begin position="36"/>
        <end position="45"/>
    </location>
</feature>
<dbReference type="PROSITE" id="PS50076">
    <property type="entry name" value="DNAJ_2"/>
    <property type="match status" value="1"/>
</dbReference>
<keyword evidence="5" id="KW-1185">Reference proteome</keyword>
<keyword evidence="2" id="KW-0812">Transmembrane</keyword>
<evidence type="ECO:0000259" key="3">
    <source>
        <dbReference type="PROSITE" id="PS50076"/>
    </source>
</evidence>
<dbReference type="InterPro" id="IPR001623">
    <property type="entry name" value="DnaJ_domain"/>
</dbReference>
<evidence type="ECO:0000256" key="1">
    <source>
        <dbReference type="SAM" id="MobiDB-lite"/>
    </source>
</evidence>
<feature type="non-terminal residue" evidence="4">
    <location>
        <position position="1"/>
    </location>
</feature>
<feature type="domain" description="J" evidence="3">
    <location>
        <begin position="47"/>
        <end position="125"/>
    </location>
</feature>
<organism evidence="4 5">
    <name type="scientific">Sphaerobolus stellatus (strain SS14)</name>
    <dbReference type="NCBI Taxonomy" id="990650"/>
    <lineage>
        <taxon>Eukaryota</taxon>
        <taxon>Fungi</taxon>
        <taxon>Dikarya</taxon>
        <taxon>Basidiomycota</taxon>
        <taxon>Agaricomycotina</taxon>
        <taxon>Agaricomycetes</taxon>
        <taxon>Phallomycetidae</taxon>
        <taxon>Geastrales</taxon>
        <taxon>Sphaerobolaceae</taxon>
        <taxon>Sphaerobolus</taxon>
    </lineage>
</organism>
<dbReference type="AlphaFoldDB" id="A0A0C9UZW7"/>
<keyword evidence="2" id="KW-1133">Transmembrane helix</keyword>
<dbReference type="PRINTS" id="PR00625">
    <property type="entry name" value="JDOMAIN"/>
</dbReference>
<protein>
    <recommendedName>
        <fullName evidence="3">J domain-containing protein</fullName>
    </recommendedName>
</protein>
<dbReference type="Pfam" id="PF00226">
    <property type="entry name" value="DnaJ"/>
    <property type="match status" value="1"/>
</dbReference>
<feature type="compositionally biased region" description="Polar residues" evidence="1">
    <location>
        <begin position="22"/>
        <end position="31"/>
    </location>
</feature>
<feature type="region of interest" description="Disordered" evidence="1">
    <location>
        <begin position="22"/>
        <end position="45"/>
    </location>
</feature>
<dbReference type="CDD" id="cd06257">
    <property type="entry name" value="DnaJ"/>
    <property type="match status" value="1"/>
</dbReference>